<dbReference type="AlphaFoldDB" id="A0A6G1S8N9"/>
<dbReference type="InterPro" id="IPR016024">
    <property type="entry name" value="ARM-type_fold"/>
</dbReference>
<proteinExistence type="predicted"/>
<dbReference type="GO" id="GO:0042147">
    <property type="term" value="P:retrograde transport, endosome to Golgi"/>
    <property type="evidence" value="ECO:0007669"/>
    <property type="project" value="TreeGrafter"/>
</dbReference>
<dbReference type="GO" id="GO:0006897">
    <property type="term" value="P:endocytosis"/>
    <property type="evidence" value="ECO:0007669"/>
    <property type="project" value="TreeGrafter"/>
</dbReference>
<accession>A0A6G1S8N9</accession>
<dbReference type="Pfam" id="PF20210">
    <property type="entry name" value="Laa1_Sip1_HTR5"/>
    <property type="match status" value="1"/>
</dbReference>
<feature type="region of interest" description="Disordered" evidence="1">
    <location>
        <begin position="780"/>
        <end position="808"/>
    </location>
</feature>
<evidence type="ECO:0000313" key="2">
    <source>
        <dbReference type="EMBL" id="MDE46876.1"/>
    </source>
</evidence>
<dbReference type="GO" id="GO:0008104">
    <property type="term" value="P:intracellular protein localization"/>
    <property type="evidence" value="ECO:0007669"/>
    <property type="project" value="TreeGrafter"/>
</dbReference>
<dbReference type="InterPro" id="IPR046837">
    <property type="entry name" value="Laa1/Sip1/HEATR5-like_HEAT"/>
</dbReference>
<dbReference type="PANTHER" id="PTHR21663:SF0">
    <property type="entry name" value="HEAT REPEAT-CONTAINING PROTEIN 5B"/>
    <property type="match status" value="1"/>
</dbReference>
<dbReference type="GO" id="GO:0016020">
    <property type="term" value="C:membrane"/>
    <property type="evidence" value="ECO:0007669"/>
    <property type="project" value="TreeGrafter"/>
</dbReference>
<name>A0A6G1S8N9_9ACAR</name>
<dbReference type="PANTHER" id="PTHR21663">
    <property type="entry name" value="HYPOTHETICAL HEAT DOMAIN-CONTAINING"/>
    <property type="match status" value="1"/>
</dbReference>
<evidence type="ECO:0000256" key="1">
    <source>
        <dbReference type="SAM" id="MobiDB-lite"/>
    </source>
</evidence>
<feature type="compositionally biased region" description="Pro residues" evidence="1">
    <location>
        <begin position="1"/>
        <end position="11"/>
    </location>
</feature>
<feature type="compositionally biased region" description="Polar residues" evidence="1">
    <location>
        <begin position="794"/>
        <end position="806"/>
    </location>
</feature>
<dbReference type="GO" id="GO:0005829">
    <property type="term" value="C:cytosol"/>
    <property type="evidence" value="ECO:0007669"/>
    <property type="project" value="GOC"/>
</dbReference>
<reference evidence="2" key="1">
    <citation type="submission" date="2018-10" db="EMBL/GenBank/DDBJ databases">
        <title>Transcriptome assembly of Aceria tosichella (Wheat curl mite) Type 2.</title>
        <authorList>
            <person name="Scully E.D."/>
            <person name="Geib S.M."/>
            <person name="Palmer N.A."/>
            <person name="Gupta A.K."/>
            <person name="Sarath G."/>
            <person name="Tatineni S."/>
        </authorList>
    </citation>
    <scope>NUCLEOTIDE SEQUENCE</scope>
    <source>
        <strain evidence="2">LincolnNE</strain>
    </source>
</reference>
<dbReference type="SUPFAM" id="SSF48371">
    <property type="entry name" value="ARM repeat"/>
    <property type="match status" value="1"/>
</dbReference>
<dbReference type="GO" id="GO:0005794">
    <property type="term" value="C:Golgi apparatus"/>
    <property type="evidence" value="ECO:0007669"/>
    <property type="project" value="TreeGrafter"/>
</dbReference>
<gene>
    <name evidence="2" type="primary">heatr5b</name>
    <name evidence="2" type="ORF">g.15990</name>
</gene>
<dbReference type="EMBL" id="GGYP01002105">
    <property type="protein sequence ID" value="MDE46876.1"/>
    <property type="molecule type" value="Transcribed_RNA"/>
</dbReference>
<dbReference type="GO" id="GO:0030139">
    <property type="term" value="C:endocytic vesicle"/>
    <property type="evidence" value="ECO:0007669"/>
    <property type="project" value="TreeGrafter"/>
</dbReference>
<dbReference type="InterPro" id="IPR040108">
    <property type="entry name" value="Laa1/Sip1/HEATR5"/>
</dbReference>
<feature type="compositionally biased region" description="Basic and acidic residues" evidence="1">
    <location>
        <begin position="780"/>
        <end position="789"/>
    </location>
</feature>
<feature type="region of interest" description="Disordered" evidence="1">
    <location>
        <begin position="1"/>
        <end position="21"/>
    </location>
</feature>
<sequence>MDGHQPPPPPAATAGQAQLKKPTILNLLKHKHKNDQQQAPTVVPEPPQQTINVDQLAREKVEEVEAALNGLSSLKQGVLNSWFSILKQIITAADLHRTNDGRGNDDTEQSGKRETGDCIYADYSDDNEQFSASVDLSEQFATNSVKWTIRVQAFKIVHRLVNLLSSSNSNNHGGAIKLPSAALVKLLPDLVRLAFVAATSPYDELKMQGFEMFKFLIENFATMEEKEFPGHSILEQYKTQVLSAVKPAFNLDAPPYTTAIASQICSLWICHGLEKEFSDVKRTYQLMLLSIEKLNGQGVNQHSKLYTESELEQERVDILGSWAQLTIASIENSTPAEQHCRLFRLTDKESANLRSLIEPQIDSLVDKWWEALKDYALLIMPSPKFIGILHDNENVYTREVALKLFEPVWPKLVLAQTYRLTLRHNDQPDQSADSKFVQFLCGIILRELSRFVISCKQHSKHNSQAPNSTILALRSLHLLLSNPRTQSTFQDSLAIAREFYLVLYDMAVNHVSELSVRFLLKVTLDKLFTLTFNKISNEESCVHYAIAKLISLLINTMKDIESTQCNKESQAGLDSLRLHLVLRITNLVSIVKRSPESILNEVPLQEELITVFQEMLRFDHDKSVSLSLIDQLHHLYPVMTESHRAHMIAKLYPELKSRIVKLAKSVQDMKSDDLDKSKFVQLEKFFEAFREMMRSSNSANRIELINSYVGLCNTAIDDLAHTKDQLVGDKSKREQVNYFTNQVLVIKKAFPEEFKGELLCKELMQQFSVHTKLQKQVEDELAPKSEKLLDGSTKGPNSKSGPTTRPRTAKITLKADFSNFYATKKS</sequence>
<organism evidence="2">
    <name type="scientific">Aceria tosichella</name>
    <name type="common">wheat curl mite</name>
    <dbReference type="NCBI Taxonomy" id="561515"/>
    <lineage>
        <taxon>Eukaryota</taxon>
        <taxon>Metazoa</taxon>
        <taxon>Ecdysozoa</taxon>
        <taxon>Arthropoda</taxon>
        <taxon>Chelicerata</taxon>
        <taxon>Arachnida</taxon>
        <taxon>Acari</taxon>
        <taxon>Acariformes</taxon>
        <taxon>Trombidiformes</taxon>
        <taxon>Prostigmata</taxon>
        <taxon>Eupodina</taxon>
        <taxon>Eriophyoidea</taxon>
        <taxon>Eriophyidae</taxon>
        <taxon>Eriophyinae</taxon>
        <taxon>Aceriini</taxon>
        <taxon>Aceria</taxon>
    </lineage>
</organism>
<protein>
    <submittedName>
        <fullName evidence="2">HEAT repeat-containing protein 5B</fullName>
    </submittedName>
</protein>